<accession>A0AC61QI84</accession>
<dbReference type="Proteomes" id="UP000294588">
    <property type="component" value="Unassembled WGS sequence"/>
</dbReference>
<organism evidence="1 2">
    <name type="scientific">Candidatus Syntrophosphaera thermopropionivorans</name>
    <dbReference type="NCBI Taxonomy" id="2593015"/>
    <lineage>
        <taxon>Bacteria</taxon>
        <taxon>Pseudomonadati</taxon>
        <taxon>Candidatus Cloacimonadota</taxon>
        <taxon>Candidatus Cloacimonadia</taxon>
        <taxon>Candidatus Cloacimonadales</taxon>
        <taxon>Candidatus Cloacimonadaceae</taxon>
        <taxon>Candidatus Syntrophosphaera</taxon>
    </lineage>
</organism>
<evidence type="ECO:0000313" key="2">
    <source>
        <dbReference type="Proteomes" id="UP000294588"/>
    </source>
</evidence>
<reference evidence="1" key="1">
    <citation type="submission" date="2019-03" db="EMBL/GenBank/DDBJ databases">
        <title>Candidatus Syntrophosphaera thermopropionivorans: a novel player in syntrophic propionate oxidation during anaerobic digestion.</title>
        <authorList>
            <person name="Dyksma S."/>
        </authorList>
    </citation>
    <scope>NUCLEOTIDE SEQUENCE</scope>
    <source>
        <strain evidence="1">W5</strain>
    </source>
</reference>
<name>A0AC61QI84_9BACT</name>
<comment type="caution">
    <text evidence="1">The sequence shown here is derived from an EMBL/GenBank/DDBJ whole genome shotgun (WGS) entry which is preliminary data.</text>
</comment>
<proteinExistence type="predicted"/>
<gene>
    <name evidence="1" type="ORF">E0946_05980</name>
</gene>
<keyword evidence="1" id="KW-0436">Ligase</keyword>
<sequence length="423" mass="48539">MQYSIPRGTYDILPEDSPKWHRVIAEFRKLVEAYGYAEIVTPIFEQAALFERSSGESSDVVKKEMYRFTDRKGREFALRPEGTAPVARSYIENRMDIGSSYTKLYYLGPMFRYDRPQAGRYRQFYQYGVEFIGSNNPYYDAEIIAILWNYLTGLGLKKLHLELNSVGCSVCAKEYDKALRDYFQPYLNQLCPDCQERFERKPRRILDCKVKECGDIAKKAPIQLDYLDEPCREHFSEVQHYLDLMKIPFIINPRIVRGLDYYTNTAFEVIYEGIGAQNALAGGGRYNGLLNQIGGKNIPAVGFAGGFERLFLSLNEEKITLPGPPFPEVFIITIGREAQELIIPYLNIIRVKGIYAEYEPDRASLKAQLKAANNSKAYYALLIGEEEIKQKSALLKNLESGEQKLYSLEPISDLIKTIQNKEL</sequence>
<keyword evidence="2" id="KW-1185">Reference proteome</keyword>
<evidence type="ECO:0000313" key="1">
    <source>
        <dbReference type="EMBL" id="TDF72616.1"/>
    </source>
</evidence>
<dbReference type="EMBL" id="SMOG01000022">
    <property type="protein sequence ID" value="TDF72616.1"/>
    <property type="molecule type" value="Genomic_DNA"/>
</dbReference>
<protein>
    <submittedName>
        <fullName evidence="1">Histidine--tRNA ligase</fullName>
        <ecNumber evidence="1">6.1.1.21</ecNumber>
    </submittedName>
</protein>
<dbReference type="EC" id="6.1.1.21" evidence="1"/>